<organism evidence="3">
    <name type="scientific">Hexamita inflata</name>
    <dbReference type="NCBI Taxonomy" id="28002"/>
    <lineage>
        <taxon>Eukaryota</taxon>
        <taxon>Metamonada</taxon>
        <taxon>Diplomonadida</taxon>
        <taxon>Hexamitidae</taxon>
        <taxon>Hexamitinae</taxon>
        <taxon>Hexamita</taxon>
    </lineage>
</organism>
<dbReference type="Gene3D" id="3.80.10.10">
    <property type="entry name" value="Ribonuclease Inhibitor"/>
    <property type="match status" value="1"/>
</dbReference>
<keyword evidence="5" id="KW-1185">Reference proteome</keyword>
<dbReference type="PANTHER" id="PTHR46652:SF3">
    <property type="entry name" value="LEUCINE-RICH REPEAT-CONTAINING PROTEIN 9"/>
    <property type="match status" value="1"/>
</dbReference>
<dbReference type="Proteomes" id="UP001642409">
    <property type="component" value="Unassembled WGS sequence"/>
</dbReference>
<dbReference type="SUPFAM" id="SSF52058">
    <property type="entry name" value="L domain-like"/>
    <property type="match status" value="1"/>
</dbReference>
<dbReference type="PROSITE" id="PS51450">
    <property type="entry name" value="LRR"/>
    <property type="match status" value="2"/>
</dbReference>
<sequence>MQDSQTILDYTDEFRNQIKDNILKIYSNSNLYNIEFLNDCEIEALHLFDCNKVIPKLNNPRIKFLELNNCKIKRLDELQLPNLEVLELKDNSKEGNNILKSLGKFKKLKGLLLRGYIHLDLKLIPKFQFTKIGFAACGLANIESLTQFTNLANLSLSNISDLDIIKFSQMVQLTKLELSCCSLQNVNPLKSLVNLNVLNLSQNKNLNIHPLQFLKQLTMLNLEQCALIDLTYLKPLIHLEQLNVSRNNIVYLEPLKVLKQMKILWAHTNQILNISVLNTYVDSNKMISYISGPDIYEISYQKQPCDQELVLANKLRDINAQIDSLRTMKILRSNLKFNKALQRKKIQQYIPQILVNLTQFTGQVVLLFQQLSSFQHFQ</sequence>
<protein>
    <submittedName>
        <fullName evidence="3">Leucine-rich repeat domain-containing protein</fullName>
    </submittedName>
    <submittedName>
        <fullName evidence="4">Leucine-rich_repeat domain-containing protein</fullName>
    </submittedName>
</protein>
<dbReference type="InterPro" id="IPR050836">
    <property type="entry name" value="SDS22/Internalin_LRR"/>
</dbReference>
<reference evidence="4 5" key="2">
    <citation type="submission" date="2024-07" db="EMBL/GenBank/DDBJ databases">
        <authorList>
            <person name="Akdeniz Z."/>
        </authorList>
    </citation>
    <scope>NUCLEOTIDE SEQUENCE [LARGE SCALE GENOMIC DNA]</scope>
</reference>
<dbReference type="EMBL" id="CAXDID020000279">
    <property type="protein sequence ID" value="CAL6069665.1"/>
    <property type="molecule type" value="Genomic_DNA"/>
</dbReference>
<keyword evidence="2" id="KW-0677">Repeat</keyword>
<evidence type="ECO:0000256" key="2">
    <source>
        <dbReference type="ARBA" id="ARBA00022737"/>
    </source>
</evidence>
<dbReference type="PANTHER" id="PTHR46652">
    <property type="entry name" value="LEUCINE-RICH REPEAT AND IQ DOMAIN-CONTAINING PROTEIN 1-RELATED"/>
    <property type="match status" value="1"/>
</dbReference>
<reference evidence="3" key="1">
    <citation type="submission" date="2023-06" db="EMBL/GenBank/DDBJ databases">
        <authorList>
            <person name="Kurt Z."/>
        </authorList>
    </citation>
    <scope>NUCLEOTIDE SEQUENCE</scope>
</reference>
<accession>A0AA86UW75</accession>
<gene>
    <name evidence="4" type="ORF">HINF_LOCUS54085</name>
    <name evidence="3" type="ORF">HINF_LOCUS54751</name>
</gene>
<evidence type="ECO:0000313" key="5">
    <source>
        <dbReference type="Proteomes" id="UP001642409"/>
    </source>
</evidence>
<evidence type="ECO:0000256" key="1">
    <source>
        <dbReference type="ARBA" id="ARBA00022614"/>
    </source>
</evidence>
<evidence type="ECO:0000313" key="3">
    <source>
        <dbReference type="EMBL" id="CAI9967106.1"/>
    </source>
</evidence>
<name>A0AA86UW75_9EUKA</name>
<comment type="caution">
    <text evidence="3">The sequence shown here is derived from an EMBL/GenBank/DDBJ whole genome shotgun (WGS) entry which is preliminary data.</text>
</comment>
<keyword evidence="1" id="KW-0433">Leucine-rich repeat</keyword>
<dbReference type="AlphaFoldDB" id="A0AA86UW75"/>
<dbReference type="InterPro" id="IPR001611">
    <property type="entry name" value="Leu-rich_rpt"/>
</dbReference>
<dbReference type="EMBL" id="CATOUU010001012">
    <property type="protein sequence ID" value="CAI9967106.1"/>
    <property type="molecule type" value="Genomic_DNA"/>
</dbReference>
<evidence type="ECO:0000313" key="4">
    <source>
        <dbReference type="EMBL" id="CAL6069665.1"/>
    </source>
</evidence>
<proteinExistence type="predicted"/>
<dbReference type="InterPro" id="IPR032675">
    <property type="entry name" value="LRR_dom_sf"/>
</dbReference>